<reference evidence="2" key="1">
    <citation type="submission" date="2015-12" db="EMBL/GenBank/DDBJ databases">
        <title>Gene expression during late stages of embryo sac development: a critical building block for successful pollen-pistil interactions.</title>
        <authorList>
            <person name="Liu Y."/>
            <person name="Joly V."/>
            <person name="Sabar M."/>
            <person name="Matton D.P."/>
        </authorList>
    </citation>
    <scope>NUCLEOTIDE SEQUENCE</scope>
</reference>
<accession>A0A0V0GY46</accession>
<proteinExistence type="predicted"/>
<dbReference type="EMBL" id="GEDG01023642">
    <property type="protein sequence ID" value="JAP16582.1"/>
    <property type="molecule type" value="Transcribed_RNA"/>
</dbReference>
<feature type="transmembrane region" description="Helical" evidence="1">
    <location>
        <begin position="12"/>
        <end position="38"/>
    </location>
</feature>
<keyword evidence="1" id="KW-1133">Transmembrane helix</keyword>
<keyword evidence="1" id="KW-0812">Transmembrane</keyword>
<feature type="transmembrane region" description="Helical" evidence="1">
    <location>
        <begin position="44"/>
        <end position="67"/>
    </location>
</feature>
<name>A0A0V0GY46_SOLCH</name>
<evidence type="ECO:0000313" key="2">
    <source>
        <dbReference type="EMBL" id="JAP13077.1"/>
    </source>
</evidence>
<evidence type="ECO:0000256" key="1">
    <source>
        <dbReference type="SAM" id="Phobius"/>
    </source>
</evidence>
<organism evidence="2">
    <name type="scientific">Solanum chacoense</name>
    <name type="common">Chaco potato</name>
    <dbReference type="NCBI Taxonomy" id="4108"/>
    <lineage>
        <taxon>Eukaryota</taxon>
        <taxon>Viridiplantae</taxon>
        <taxon>Streptophyta</taxon>
        <taxon>Embryophyta</taxon>
        <taxon>Tracheophyta</taxon>
        <taxon>Spermatophyta</taxon>
        <taxon>Magnoliopsida</taxon>
        <taxon>eudicotyledons</taxon>
        <taxon>Gunneridae</taxon>
        <taxon>Pentapetalae</taxon>
        <taxon>asterids</taxon>
        <taxon>lamiids</taxon>
        <taxon>Solanales</taxon>
        <taxon>Solanaceae</taxon>
        <taxon>Solanoideae</taxon>
        <taxon>Solaneae</taxon>
        <taxon>Solanum</taxon>
    </lineage>
</organism>
<sequence length="71" mass="8265">MLLLSWFNFCSLCKWCVLLILFSLLSLINLAIFVALFLSVNTRLSYPTTAIVICYYFISFNCLLWLVDKIC</sequence>
<dbReference type="AlphaFoldDB" id="A0A0V0GY46"/>
<dbReference type="EMBL" id="GEDG01028589">
    <property type="protein sequence ID" value="JAP13077.1"/>
    <property type="molecule type" value="Transcribed_RNA"/>
</dbReference>
<protein>
    <submittedName>
        <fullName evidence="2">Putative ovule protein</fullName>
    </submittedName>
</protein>
<keyword evidence="1" id="KW-0472">Membrane</keyword>